<evidence type="ECO:0000313" key="1">
    <source>
        <dbReference type="EMBL" id="RAP71052.1"/>
    </source>
</evidence>
<gene>
    <name evidence="1" type="ORF">ACZ87_02144</name>
</gene>
<dbReference type="EMBL" id="LJAM02000210">
    <property type="protein sequence ID" value="RAP71052.1"/>
    <property type="molecule type" value="Genomic_DNA"/>
</dbReference>
<proteinExistence type="predicted"/>
<evidence type="ECO:0000313" key="2">
    <source>
        <dbReference type="Proteomes" id="UP000244334"/>
    </source>
</evidence>
<name>A0A328TNK0_9GAMM</name>
<sequence>MKLTIYTQCRVDGSSVFTCHQPDIACGGVQPDAQLKIT</sequence>
<organism evidence="1 2">
    <name type="scientific">Candidatus Erwinia dacicola</name>
    <dbReference type="NCBI Taxonomy" id="252393"/>
    <lineage>
        <taxon>Bacteria</taxon>
        <taxon>Pseudomonadati</taxon>
        <taxon>Pseudomonadota</taxon>
        <taxon>Gammaproteobacteria</taxon>
        <taxon>Enterobacterales</taxon>
        <taxon>Erwiniaceae</taxon>
        <taxon>Erwinia</taxon>
    </lineage>
</organism>
<comment type="caution">
    <text evidence="1">The sequence shown here is derived from an EMBL/GenBank/DDBJ whole genome shotgun (WGS) entry which is preliminary data.</text>
</comment>
<accession>A0A328TNK0</accession>
<reference evidence="1" key="1">
    <citation type="submission" date="2018-04" db="EMBL/GenBank/DDBJ databases">
        <title>Genomes of the Obligate Erwinia dacicola and Facultative Enterobacter sp. OLF Endosymbionts of the Olive Fruit fly, Bactrocera oleae.</title>
        <authorList>
            <person name="Estes A.M."/>
            <person name="Hearn D.J."/>
            <person name="Agarwal S."/>
            <person name="Pierson E.A."/>
            <person name="Dunning-Hotopp J.C."/>
        </authorList>
    </citation>
    <scope>NUCLEOTIDE SEQUENCE [LARGE SCALE GENOMIC DNA]</scope>
    <source>
        <strain evidence="1">Oroville</strain>
    </source>
</reference>
<dbReference type="Proteomes" id="UP000244334">
    <property type="component" value="Unassembled WGS sequence"/>
</dbReference>
<protein>
    <submittedName>
        <fullName evidence="1">Uncharacterized protein</fullName>
    </submittedName>
</protein>
<dbReference type="AlphaFoldDB" id="A0A328TNK0"/>
<keyword evidence="2" id="KW-1185">Reference proteome</keyword>